<accession>A0ABV6BI08</accession>
<dbReference type="PANTHER" id="PTHR39586">
    <property type="entry name" value="CYTOPLASMIC PROTEIN-RELATED"/>
    <property type="match status" value="1"/>
</dbReference>
<dbReference type="PIRSF" id="PIRSF006257">
    <property type="entry name" value="UCP006257"/>
    <property type="match status" value="1"/>
</dbReference>
<name>A0ABV6BI08_9GAMM</name>
<protein>
    <submittedName>
        <fullName evidence="2">YqcC family protein</fullName>
    </submittedName>
</protein>
<evidence type="ECO:0000259" key="1">
    <source>
        <dbReference type="Pfam" id="PF04287"/>
    </source>
</evidence>
<dbReference type="InterPro" id="IPR023376">
    <property type="entry name" value="YqcC-like_dom"/>
</dbReference>
<reference evidence="2 3" key="1">
    <citation type="submission" date="2024-09" db="EMBL/GenBank/DDBJ databases">
        <authorList>
            <person name="Sun Q."/>
            <person name="Mori K."/>
        </authorList>
    </citation>
    <scope>NUCLEOTIDE SEQUENCE [LARGE SCALE GENOMIC DNA]</scope>
    <source>
        <strain evidence="2 3">KCTC 23315</strain>
    </source>
</reference>
<keyword evidence="3" id="KW-1185">Reference proteome</keyword>
<sequence length="114" mass="12862">MKYQQTQAILQAIEAELRRLQLWTELPPSAAALASQAPFCCDTMPLQHWLQYVLLPRIQALIDARLPLPTQISICPIAEEAFADLSATAWPLINRIADLDELLSGRREQKIARV</sequence>
<dbReference type="Pfam" id="PF04287">
    <property type="entry name" value="DUF446"/>
    <property type="match status" value="1"/>
</dbReference>
<dbReference type="PANTHER" id="PTHR39586:SF1">
    <property type="entry name" value="CYTOPLASMIC PROTEIN"/>
    <property type="match status" value="1"/>
</dbReference>
<evidence type="ECO:0000313" key="2">
    <source>
        <dbReference type="EMBL" id="MFC0050442.1"/>
    </source>
</evidence>
<dbReference type="InterPro" id="IPR007384">
    <property type="entry name" value="UCP006257"/>
</dbReference>
<dbReference type="InterPro" id="IPR036814">
    <property type="entry name" value="YqcC-like_sf"/>
</dbReference>
<feature type="domain" description="YqcC-like" evidence="1">
    <location>
        <begin position="6"/>
        <end position="102"/>
    </location>
</feature>
<organism evidence="2 3">
    <name type="scientific">Rheinheimera tilapiae</name>
    <dbReference type="NCBI Taxonomy" id="875043"/>
    <lineage>
        <taxon>Bacteria</taxon>
        <taxon>Pseudomonadati</taxon>
        <taxon>Pseudomonadota</taxon>
        <taxon>Gammaproteobacteria</taxon>
        <taxon>Chromatiales</taxon>
        <taxon>Chromatiaceae</taxon>
        <taxon>Rheinheimera</taxon>
    </lineage>
</organism>
<comment type="caution">
    <text evidence="2">The sequence shown here is derived from an EMBL/GenBank/DDBJ whole genome shotgun (WGS) entry which is preliminary data.</text>
</comment>
<dbReference type="SUPFAM" id="SSF158452">
    <property type="entry name" value="YqcC-like"/>
    <property type="match status" value="1"/>
</dbReference>
<gene>
    <name evidence="2" type="ORF">ACFFJP_19295</name>
</gene>
<dbReference type="RefSeq" id="WP_377248216.1">
    <property type="nucleotide sequence ID" value="NZ_JBHLXP010000005.1"/>
</dbReference>
<proteinExistence type="predicted"/>
<dbReference type="Gene3D" id="1.20.1440.40">
    <property type="entry name" value="YqcC-like"/>
    <property type="match status" value="1"/>
</dbReference>
<dbReference type="EMBL" id="JBHLXP010000005">
    <property type="protein sequence ID" value="MFC0050442.1"/>
    <property type="molecule type" value="Genomic_DNA"/>
</dbReference>
<dbReference type="Proteomes" id="UP001589813">
    <property type="component" value="Unassembled WGS sequence"/>
</dbReference>
<evidence type="ECO:0000313" key="3">
    <source>
        <dbReference type="Proteomes" id="UP001589813"/>
    </source>
</evidence>